<dbReference type="Pfam" id="PF16413">
    <property type="entry name" value="Mlh1_C"/>
    <property type="match status" value="1"/>
</dbReference>
<evidence type="ECO:0000256" key="1">
    <source>
        <dbReference type="SAM" id="MobiDB-lite"/>
    </source>
</evidence>
<dbReference type="InterPro" id="IPR032189">
    <property type="entry name" value="Mlh1_C"/>
</dbReference>
<feature type="domain" description="DNA mismatch repair protein Mlh1 C-terminal" evidence="2">
    <location>
        <begin position="93"/>
        <end position="267"/>
    </location>
</feature>
<feature type="region of interest" description="Disordered" evidence="1">
    <location>
        <begin position="1"/>
        <end position="54"/>
    </location>
</feature>
<feature type="compositionally biased region" description="Low complexity" evidence="1">
    <location>
        <begin position="34"/>
        <end position="45"/>
    </location>
</feature>
<accession>A0A8H4EWJ6</accession>
<reference evidence="3 4" key="1">
    <citation type="submission" date="2019-09" db="EMBL/GenBank/DDBJ databases">
        <authorList>
            <consortium name="DOE Joint Genome Institute"/>
            <person name="Mondo S.J."/>
            <person name="Navarro-Mendoza M.I."/>
            <person name="Perez-Arques C."/>
            <person name="Panchal S."/>
            <person name="Nicolas F.E."/>
            <person name="Ganguly P."/>
            <person name="Pangilinan J."/>
            <person name="Grigoriev I."/>
            <person name="Heitman J."/>
            <person name="Sanya K."/>
            <person name="Garre V."/>
        </authorList>
    </citation>
    <scope>NUCLEOTIDE SEQUENCE [LARGE SCALE GENOMIC DNA]</scope>
    <source>
        <strain evidence="3 4">MU402</strain>
    </source>
</reference>
<evidence type="ECO:0000259" key="2">
    <source>
        <dbReference type="Pfam" id="PF16413"/>
    </source>
</evidence>
<name>A0A8H4EWJ6_MUCCL</name>
<dbReference type="EMBL" id="JAAECE010000014">
    <property type="protein sequence ID" value="KAF1796115.1"/>
    <property type="molecule type" value="Genomic_DNA"/>
</dbReference>
<evidence type="ECO:0000313" key="3">
    <source>
        <dbReference type="EMBL" id="KAF1796115.1"/>
    </source>
</evidence>
<proteinExistence type="predicted"/>
<evidence type="ECO:0000313" key="4">
    <source>
        <dbReference type="Proteomes" id="UP000469890"/>
    </source>
</evidence>
<gene>
    <name evidence="3" type="ORF">FB192DRAFT_1044740</name>
</gene>
<organism evidence="3 4">
    <name type="scientific">Mucor circinelloides f. lusitanicus</name>
    <name type="common">Mucor racemosus var. lusitanicus</name>
    <dbReference type="NCBI Taxonomy" id="29924"/>
    <lineage>
        <taxon>Eukaryota</taxon>
        <taxon>Fungi</taxon>
        <taxon>Fungi incertae sedis</taxon>
        <taxon>Mucoromycota</taxon>
        <taxon>Mucoromycotina</taxon>
        <taxon>Mucoromycetes</taxon>
        <taxon>Mucorales</taxon>
        <taxon>Mucorineae</taxon>
        <taxon>Mucoraceae</taxon>
        <taxon>Mucor</taxon>
    </lineage>
</organism>
<dbReference type="Proteomes" id="UP000469890">
    <property type="component" value="Unassembled WGS sequence"/>
</dbReference>
<protein>
    <recommendedName>
        <fullName evidence="2">DNA mismatch repair protein Mlh1 C-terminal domain-containing protein</fullName>
    </recommendedName>
</protein>
<sequence>MARSKRKQASLPKNQTSIKHYFKPSPNDRVAKASSSDTNSSTNSDMQTPCTMSPTASLDMHYQRQADSSINMVGHPTAPLAACQTDNSTLSEHIYRLKHQVCLEENPETSKLLQNCTNVGAIDDLLRLIEYKTRYYLIQTSVISEQVIYQCILNHIGHFDSVAIGSPISLHQCLSLEYHENETHAIALDLYAKSDILAQHFKTDLVMEDGIIWLKSLPLIIRNYVPTLEKIPMFIHRLSTKINWESETECIELLAREYAKLYSSTNKYQWNTIANQVIAAGSFKAPKYLTLKGFVIDFSIPFVIRDDV</sequence>
<comment type="caution">
    <text evidence="3">The sequence shown here is derived from an EMBL/GenBank/DDBJ whole genome shotgun (WGS) entry which is preliminary data.</text>
</comment>
<dbReference type="AlphaFoldDB" id="A0A8H4EWJ6"/>